<reference evidence="8 9" key="1">
    <citation type="submission" date="2017-03" db="EMBL/GenBank/DDBJ databases">
        <title>Genomes of endolithic fungi from Antarctica.</title>
        <authorList>
            <person name="Coleine C."/>
            <person name="Masonjones S."/>
            <person name="Stajich J.E."/>
        </authorList>
    </citation>
    <scope>NUCLEOTIDE SEQUENCE [LARGE SCALE GENOMIC DNA]</scope>
    <source>
        <strain evidence="8 9">CCFEE 5311</strain>
    </source>
</reference>
<name>A0A4U0TTW2_9PEZI</name>
<feature type="transmembrane region" description="Helical" evidence="6">
    <location>
        <begin position="147"/>
        <end position="167"/>
    </location>
</feature>
<evidence type="ECO:0000256" key="1">
    <source>
        <dbReference type="ARBA" id="ARBA00004141"/>
    </source>
</evidence>
<keyword evidence="4 6" id="KW-0472">Membrane</keyword>
<dbReference type="InterPro" id="IPR049326">
    <property type="entry name" value="Rhodopsin_dom_fungi"/>
</dbReference>
<comment type="similarity">
    <text evidence="5">Belongs to the SAT4 family.</text>
</comment>
<dbReference type="PANTHER" id="PTHR33048:SF47">
    <property type="entry name" value="INTEGRAL MEMBRANE PROTEIN-RELATED"/>
    <property type="match status" value="1"/>
</dbReference>
<dbReference type="GO" id="GO:0016020">
    <property type="term" value="C:membrane"/>
    <property type="evidence" value="ECO:0007669"/>
    <property type="project" value="UniProtKB-SubCell"/>
</dbReference>
<sequence length="416" mass="45813">MGSEGAALAGLAAFGVGGQDQNLPPDKIQGPLLDRVVWVNLAISGVFLVARLWTKWRKTHRLYWDDGLIVLAWLVGLVHAAQITTAVIHGLGRHMQYLSTDQREQTIRLGVLSLLSSFLSPMIGRIAFLVTVYYLAGTDKRVKRWPVILFVAGQLLVNVSAIIVFYTQCGSDLELLWGALSSAANLAEHYAKCSNPVLQTDYSYFQGSFNTMTDAFLTLMPAVLIQHTSRSPKTKIGLAFLLCLSAMYENQKPPLSQTMLISHSSAMIASIVKTYYSKALSEPLDYTYDLVSLVIWISIELNVVIIVSSLPLMRPIFTRRRPRRATEEQPTPNWGSSTTFGSFIAKKGARSTLARVDSEEAIMPQNAVPMRDLGGGGINVTREVSVTYESSNQPFVHAALVGLIEGEIANPKLVRR</sequence>
<dbReference type="Pfam" id="PF20684">
    <property type="entry name" value="Fung_rhodopsin"/>
    <property type="match status" value="1"/>
</dbReference>
<feature type="transmembrane region" description="Helical" evidence="6">
    <location>
        <begin position="290"/>
        <end position="313"/>
    </location>
</feature>
<dbReference type="EMBL" id="NAJP01000158">
    <property type="protein sequence ID" value="TKA25392.1"/>
    <property type="molecule type" value="Genomic_DNA"/>
</dbReference>
<organism evidence="8 9">
    <name type="scientific">Friedmanniomyces endolithicus</name>
    <dbReference type="NCBI Taxonomy" id="329885"/>
    <lineage>
        <taxon>Eukaryota</taxon>
        <taxon>Fungi</taxon>
        <taxon>Dikarya</taxon>
        <taxon>Ascomycota</taxon>
        <taxon>Pezizomycotina</taxon>
        <taxon>Dothideomycetes</taxon>
        <taxon>Dothideomycetidae</taxon>
        <taxon>Mycosphaerellales</taxon>
        <taxon>Teratosphaeriaceae</taxon>
        <taxon>Friedmanniomyces</taxon>
    </lineage>
</organism>
<evidence type="ECO:0000256" key="6">
    <source>
        <dbReference type="SAM" id="Phobius"/>
    </source>
</evidence>
<evidence type="ECO:0000256" key="2">
    <source>
        <dbReference type="ARBA" id="ARBA00022692"/>
    </source>
</evidence>
<feature type="transmembrane region" description="Helical" evidence="6">
    <location>
        <begin position="36"/>
        <end position="54"/>
    </location>
</feature>
<dbReference type="AlphaFoldDB" id="A0A4U0TTW2"/>
<accession>A0A4U0TTW2</accession>
<keyword evidence="3 6" id="KW-1133">Transmembrane helix</keyword>
<dbReference type="Proteomes" id="UP000310066">
    <property type="component" value="Unassembled WGS sequence"/>
</dbReference>
<comment type="caution">
    <text evidence="8">The sequence shown here is derived from an EMBL/GenBank/DDBJ whole genome shotgun (WGS) entry which is preliminary data.</text>
</comment>
<evidence type="ECO:0000256" key="5">
    <source>
        <dbReference type="ARBA" id="ARBA00038359"/>
    </source>
</evidence>
<comment type="subcellular location">
    <subcellularLocation>
        <location evidence="1">Membrane</location>
        <topology evidence="1">Multi-pass membrane protein</topology>
    </subcellularLocation>
</comment>
<evidence type="ECO:0000256" key="3">
    <source>
        <dbReference type="ARBA" id="ARBA00022989"/>
    </source>
</evidence>
<proteinExistence type="inferred from homology"/>
<keyword evidence="2 6" id="KW-0812">Transmembrane</keyword>
<gene>
    <name evidence="8" type="ORF">B0A54_17271</name>
</gene>
<evidence type="ECO:0000256" key="4">
    <source>
        <dbReference type="ARBA" id="ARBA00023136"/>
    </source>
</evidence>
<protein>
    <recommendedName>
        <fullName evidence="7">Rhodopsin domain-containing protein</fullName>
    </recommendedName>
</protein>
<dbReference type="InterPro" id="IPR052337">
    <property type="entry name" value="SAT4-like"/>
</dbReference>
<feature type="transmembrane region" description="Helical" evidence="6">
    <location>
        <begin position="66"/>
        <end position="91"/>
    </location>
</feature>
<dbReference type="STRING" id="329885.A0A4U0TTW2"/>
<evidence type="ECO:0000313" key="9">
    <source>
        <dbReference type="Proteomes" id="UP000310066"/>
    </source>
</evidence>
<dbReference type="PANTHER" id="PTHR33048">
    <property type="entry name" value="PTH11-LIKE INTEGRAL MEMBRANE PROTEIN (AFU_ORTHOLOGUE AFUA_5G11245)"/>
    <property type="match status" value="1"/>
</dbReference>
<feature type="transmembrane region" description="Helical" evidence="6">
    <location>
        <begin position="111"/>
        <end position="135"/>
    </location>
</feature>
<feature type="domain" description="Rhodopsin" evidence="7">
    <location>
        <begin position="50"/>
        <end position="318"/>
    </location>
</feature>
<evidence type="ECO:0000259" key="7">
    <source>
        <dbReference type="Pfam" id="PF20684"/>
    </source>
</evidence>
<evidence type="ECO:0000313" key="8">
    <source>
        <dbReference type="EMBL" id="TKA25392.1"/>
    </source>
</evidence>
<dbReference type="OrthoDB" id="3934549at2759"/>